<dbReference type="EMBL" id="CP053069">
    <property type="protein sequence ID" value="QJR11984.1"/>
    <property type="molecule type" value="Genomic_DNA"/>
</dbReference>
<dbReference type="Proteomes" id="UP000501534">
    <property type="component" value="Chromosome"/>
</dbReference>
<dbReference type="AlphaFoldDB" id="A0A6M4GZQ1"/>
<evidence type="ECO:0000313" key="2">
    <source>
        <dbReference type="EMBL" id="QJR11984.1"/>
    </source>
</evidence>
<feature type="compositionally biased region" description="Basic and acidic residues" evidence="1">
    <location>
        <begin position="33"/>
        <end position="45"/>
    </location>
</feature>
<keyword evidence="3" id="KW-1185">Reference proteome</keyword>
<evidence type="ECO:0000313" key="3">
    <source>
        <dbReference type="Proteomes" id="UP000501534"/>
    </source>
</evidence>
<feature type="region of interest" description="Disordered" evidence="1">
    <location>
        <begin position="1"/>
        <end position="45"/>
    </location>
</feature>
<proteinExistence type="predicted"/>
<sequence length="88" mass="9602">MKPADLQKLKGKTIAVRNQPGPSDKFGKGGLESADRREQRKRDQEAGLVPFAVKLHGDLVKELQAKVTAGKGLNEVVDEIIRKGLKAK</sequence>
<dbReference type="KEGG" id="uru:DSM104443_03067"/>
<protein>
    <submittedName>
        <fullName evidence="2">Uncharacterized protein</fullName>
    </submittedName>
</protein>
<gene>
    <name evidence="2" type="ORF">DSM104443_03067</name>
</gene>
<reference evidence="2 3" key="1">
    <citation type="submission" date="2020-04" db="EMBL/GenBank/DDBJ databases">
        <title>Usitatibacter rugosus gen. nov., sp. nov. and Usitatibacter palustris sp. nov., novel members of Usitatibacteraceae fam. nov. within the order Nitrosomonadales isolated from soil.</title>
        <authorList>
            <person name="Huber K.J."/>
            <person name="Neumann-Schaal M."/>
            <person name="Geppert A."/>
            <person name="Luckner M."/>
            <person name="Wanner G."/>
            <person name="Overmann J."/>
        </authorList>
    </citation>
    <scope>NUCLEOTIDE SEQUENCE [LARGE SCALE GENOMIC DNA]</scope>
    <source>
        <strain evidence="2 3">0125_3</strain>
    </source>
</reference>
<evidence type="ECO:0000256" key="1">
    <source>
        <dbReference type="SAM" id="MobiDB-lite"/>
    </source>
</evidence>
<dbReference type="RefSeq" id="WP_171093781.1">
    <property type="nucleotide sequence ID" value="NZ_CP053069.1"/>
</dbReference>
<name>A0A6M4GZQ1_9PROT</name>
<organism evidence="2 3">
    <name type="scientific">Usitatibacter rugosus</name>
    <dbReference type="NCBI Taxonomy" id="2732067"/>
    <lineage>
        <taxon>Bacteria</taxon>
        <taxon>Pseudomonadati</taxon>
        <taxon>Pseudomonadota</taxon>
        <taxon>Betaproteobacteria</taxon>
        <taxon>Nitrosomonadales</taxon>
        <taxon>Usitatibacteraceae</taxon>
        <taxon>Usitatibacter</taxon>
    </lineage>
</organism>
<accession>A0A6M4GZQ1</accession>